<evidence type="ECO:0008006" key="4">
    <source>
        <dbReference type="Google" id="ProtNLM"/>
    </source>
</evidence>
<protein>
    <recommendedName>
        <fullName evidence="4">Eukaryotic mitochondrial regulator protein-domain-containing protein</fullName>
    </recommendedName>
</protein>
<dbReference type="PANTHER" id="PTHR28158">
    <property type="entry name" value="37S RIBOSOMAL PROTEIN S35, MITOCHONDRIAL"/>
    <property type="match status" value="1"/>
</dbReference>
<dbReference type="Pfam" id="PF12298">
    <property type="entry name" value="Bot1p"/>
    <property type="match status" value="1"/>
</dbReference>
<evidence type="ECO:0000313" key="3">
    <source>
        <dbReference type="Proteomes" id="UP000279259"/>
    </source>
</evidence>
<feature type="compositionally biased region" description="Polar residues" evidence="1">
    <location>
        <begin position="12"/>
        <end position="21"/>
    </location>
</feature>
<dbReference type="PANTHER" id="PTHR28158:SF1">
    <property type="entry name" value="SMALL RIBOSOMAL SUBUNIT PROTEIN MS45"/>
    <property type="match status" value="1"/>
</dbReference>
<feature type="compositionally biased region" description="Basic residues" evidence="1">
    <location>
        <begin position="320"/>
        <end position="329"/>
    </location>
</feature>
<accession>A0A427YTH6</accession>
<evidence type="ECO:0000256" key="1">
    <source>
        <dbReference type="SAM" id="MobiDB-lite"/>
    </source>
</evidence>
<name>A0A427YTH6_9TREE</name>
<proteinExistence type="predicted"/>
<dbReference type="InterPro" id="IPR021036">
    <property type="entry name" value="Ribosomal_mS45"/>
</dbReference>
<feature type="compositionally biased region" description="Basic and acidic residues" evidence="1">
    <location>
        <begin position="195"/>
        <end position="208"/>
    </location>
</feature>
<dbReference type="OrthoDB" id="10052321at2759"/>
<dbReference type="Proteomes" id="UP000279259">
    <property type="component" value="Unassembled WGS sequence"/>
</dbReference>
<gene>
    <name evidence="2" type="ORF">EHS25_004149</name>
</gene>
<comment type="caution">
    <text evidence="2">The sequence shown here is derived from an EMBL/GenBank/DDBJ whole genome shotgun (WGS) entry which is preliminary data.</text>
</comment>
<dbReference type="GO" id="GO:0032543">
    <property type="term" value="P:mitochondrial translation"/>
    <property type="evidence" value="ECO:0007669"/>
    <property type="project" value="TreeGrafter"/>
</dbReference>
<feature type="region of interest" description="Disordered" evidence="1">
    <location>
        <begin position="271"/>
        <end position="329"/>
    </location>
</feature>
<keyword evidence="3" id="KW-1185">Reference proteome</keyword>
<dbReference type="AlphaFoldDB" id="A0A427YTH6"/>
<evidence type="ECO:0000313" key="2">
    <source>
        <dbReference type="EMBL" id="RSH94346.1"/>
    </source>
</evidence>
<feature type="region of interest" description="Disordered" evidence="1">
    <location>
        <begin position="1"/>
        <end position="47"/>
    </location>
</feature>
<organism evidence="2 3">
    <name type="scientific">Saitozyma podzolica</name>
    <dbReference type="NCBI Taxonomy" id="1890683"/>
    <lineage>
        <taxon>Eukaryota</taxon>
        <taxon>Fungi</taxon>
        <taxon>Dikarya</taxon>
        <taxon>Basidiomycota</taxon>
        <taxon>Agaricomycotina</taxon>
        <taxon>Tremellomycetes</taxon>
        <taxon>Tremellales</taxon>
        <taxon>Trimorphomycetaceae</taxon>
        <taxon>Saitozyma</taxon>
    </lineage>
</organism>
<feature type="region of interest" description="Disordered" evidence="1">
    <location>
        <begin position="195"/>
        <end position="230"/>
    </location>
</feature>
<dbReference type="GO" id="GO:0005763">
    <property type="term" value="C:mitochondrial small ribosomal subunit"/>
    <property type="evidence" value="ECO:0007669"/>
    <property type="project" value="TreeGrafter"/>
</dbReference>
<sequence length="329" mass="36155">MPFTTRALARTYASSPASDPVQQDAEAETDSAFTDADALNDKDSKAAKAKEKAMWSSGEGYIRWLRTEGARYKHVNKGQKANWLGGAVPFATNPTFRPPPPLSNDMQTLLHADVVKGTKTVGQLAEQYNVSKARIEAIRKLKAVEREFRRQDLPLQHAFQSGMESLLGARSPINKKTMSIDAVLERTEATARDLHPSTGVERDEEQRWDANIGQGGAFGNRAAQGSREGVERTVWEFRDEEMVLAERVAERAARESVKSKGGVAELVAEADAAPETPEHAHQHAQAVRKTKRESPSTTAPSGHKSPFRFVDTSGAAAKVQGKRGDRKRR</sequence>
<dbReference type="EMBL" id="RSCD01000002">
    <property type="protein sequence ID" value="RSH94346.1"/>
    <property type="molecule type" value="Genomic_DNA"/>
</dbReference>
<reference evidence="2 3" key="1">
    <citation type="submission" date="2018-11" db="EMBL/GenBank/DDBJ databases">
        <title>Genome sequence of Saitozyma podzolica DSM 27192.</title>
        <authorList>
            <person name="Aliyu H."/>
            <person name="Gorte O."/>
            <person name="Ochsenreither K."/>
        </authorList>
    </citation>
    <scope>NUCLEOTIDE SEQUENCE [LARGE SCALE GENOMIC DNA]</scope>
    <source>
        <strain evidence="2 3">DSM 27192</strain>
    </source>
</reference>
<dbReference type="GO" id="GO:0003735">
    <property type="term" value="F:structural constituent of ribosome"/>
    <property type="evidence" value="ECO:0007669"/>
    <property type="project" value="TreeGrafter"/>
</dbReference>